<name>A0A7Y9EYE0_9ACTN</name>
<proteinExistence type="predicted"/>
<protein>
    <submittedName>
        <fullName evidence="2">Uncharacterized protein</fullName>
    </submittedName>
</protein>
<sequence>MRKSVQLLAAATSIASLGLMTVPANADNSIIKIGKKGQLSSSQKVAYVKAKVVCSEDTTSAAFEVTLTQVTSGGTQTATSTVYAWNAFECTGEEEKFWVPVRRPTGGYKWVTGAARVTDLHFYSEDPSGGFHDTAKGRTIKIM</sequence>
<feature type="signal peptide" evidence="1">
    <location>
        <begin position="1"/>
        <end position="26"/>
    </location>
</feature>
<keyword evidence="1" id="KW-0732">Signal</keyword>
<evidence type="ECO:0000256" key="1">
    <source>
        <dbReference type="SAM" id="SignalP"/>
    </source>
</evidence>
<evidence type="ECO:0000313" key="3">
    <source>
        <dbReference type="Proteomes" id="UP000516957"/>
    </source>
</evidence>
<evidence type="ECO:0000313" key="2">
    <source>
        <dbReference type="EMBL" id="NYD56164.1"/>
    </source>
</evidence>
<keyword evidence="3" id="KW-1185">Reference proteome</keyword>
<dbReference type="RefSeq" id="WP_179614102.1">
    <property type="nucleotide sequence ID" value="NZ_CP059163.1"/>
</dbReference>
<comment type="caution">
    <text evidence="2">The sequence shown here is derived from an EMBL/GenBank/DDBJ whole genome shotgun (WGS) entry which is preliminary data.</text>
</comment>
<organism evidence="2 3">
    <name type="scientific">Nocardioides marinisabuli</name>
    <dbReference type="NCBI Taxonomy" id="419476"/>
    <lineage>
        <taxon>Bacteria</taxon>
        <taxon>Bacillati</taxon>
        <taxon>Actinomycetota</taxon>
        <taxon>Actinomycetes</taxon>
        <taxon>Propionibacteriales</taxon>
        <taxon>Nocardioidaceae</taxon>
        <taxon>Nocardioides</taxon>
    </lineage>
</organism>
<dbReference type="Proteomes" id="UP000516957">
    <property type="component" value="Unassembled WGS sequence"/>
</dbReference>
<reference evidence="2 3" key="1">
    <citation type="submission" date="2020-07" db="EMBL/GenBank/DDBJ databases">
        <title>Sequencing the genomes of 1000 actinobacteria strains.</title>
        <authorList>
            <person name="Klenk H.-P."/>
        </authorList>
    </citation>
    <scope>NUCLEOTIDE SEQUENCE [LARGE SCALE GENOMIC DNA]</scope>
    <source>
        <strain evidence="2 3">DSM 18965</strain>
    </source>
</reference>
<dbReference type="AlphaFoldDB" id="A0A7Y9EYE0"/>
<gene>
    <name evidence="2" type="ORF">BKA08_000402</name>
</gene>
<dbReference type="EMBL" id="JACCBE010000001">
    <property type="protein sequence ID" value="NYD56164.1"/>
    <property type="molecule type" value="Genomic_DNA"/>
</dbReference>
<feature type="chain" id="PRO_5030548657" evidence="1">
    <location>
        <begin position="27"/>
        <end position="143"/>
    </location>
</feature>
<accession>A0A7Y9EYE0</accession>